<reference evidence="2" key="1">
    <citation type="journal article" date="2011" name="PLoS Genet.">
        <title>Genomic analysis of the necrotrophic fungal pathogens Sclerotinia sclerotiorum and Botrytis cinerea.</title>
        <authorList>
            <person name="Amselem J."/>
            <person name="Cuomo C.A."/>
            <person name="van Kan J.A."/>
            <person name="Viaud M."/>
            <person name="Benito E.P."/>
            <person name="Couloux A."/>
            <person name="Coutinho P.M."/>
            <person name="de Vries R.P."/>
            <person name="Dyer P.S."/>
            <person name="Fillinger S."/>
            <person name="Fournier E."/>
            <person name="Gout L."/>
            <person name="Hahn M."/>
            <person name="Kohn L."/>
            <person name="Lapalu N."/>
            <person name="Plummer K.M."/>
            <person name="Pradier J.M."/>
            <person name="Quevillon E."/>
            <person name="Sharon A."/>
            <person name="Simon A."/>
            <person name="ten Have A."/>
            <person name="Tudzynski B."/>
            <person name="Tudzynski P."/>
            <person name="Wincker P."/>
            <person name="Andrew M."/>
            <person name="Anthouard V."/>
            <person name="Beever R.E."/>
            <person name="Beffa R."/>
            <person name="Benoit I."/>
            <person name="Bouzid O."/>
            <person name="Brault B."/>
            <person name="Chen Z."/>
            <person name="Choquer M."/>
            <person name="Collemare J."/>
            <person name="Cotton P."/>
            <person name="Danchin E.G."/>
            <person name="Da Silva C."/>
            <person name="Gautier A."/>
            <person name="Giraud C."/>
            <person name="Giraud T."/>
            <person name="Gonzalez C."/>
            <person name="Grossetete S."/>
            <person name="Guldener U."/>
            <person name="Henrissat B."/>
            <person name="Howlett B.J."/>
            <person name="Kodira C."/>
            <person name="Kretschmer M."/>
            <person name="Lappartient A."/>
            <person name="Leroch M."/>
            <person name="Levis C."/>
            <person name="Mauceli E."/>
            <person name="Neuveglise C."/>
            <person name="Oeser B."/>
            <person name="Pearson M."/>
            <person name="Poulain J."/>
            <person name="Poussereau N."/>
            <person name="Quesneville H."/>
            <person name="Rascle C."/>
            <person name="Schumacher J."/>
            <person name="Segurens B."/>
            <person name="Sexton A."/>
            <person name="Silva E."/>
            <person name="Sirven C."/>
            <person name="Soanes D.M."/>
            <person name="Talbot N.J."/>
            <person name="Templeton M."/>
            <person name="Yandava C."/>
            <person name="Yarden O."/>
            <person name="Zeng Q."/>
            <person name="Rollins J.A."/>
            <person name="Lebrun M.H."/>
            <person name="Dickman M."/>
        </authorList>
    </citation>
    <scope>NUCLEOTIDE SEQUENCE [LARGE SCALE GENOMIC DNA]</scope>
    <source>
        <strain evidence="2">T4</strain>
    </source>
</reference>
<gene>
    <name evidence="1" type="ORF">BofuT4_uP141180.1</name>
</gene>
<evidence type="ECO:0000313" key="1">
    <source>
        <dbReference type="EMBL" id="CCD56856.1"/>
    </source>
</evidence>
<dbReference type="HOGENOM" id="CLU_2739754_0_0_1"/>
<dbReference type="Proteomes" id="UP000008177">
    <property type="component" value="Unplaced contigs"/>
</dbReference>
<organism evidence="1 2">
    <name type="scientific">Botryotinia fuckeliana (strain T4)</name>
    <name type="common">Noble rot fungus</name>
    <name type="synonym">Botrytis cinerea</name>
    <dbReference type="NCBI Taxonomy" id="999810"/>
    <lineage>
        <taxon>Eukaryota</taxon>
        <taxon>Fungi</taxon>
        <taxon>Dikarya</taxon>
        <taxon>Ascomycota</taxon>
        <taxon>Pezizomycotina</taxon>
        <taxon>Leotiomycetes</taxon>
        <taxon>Helotiales</taxon>
        <taxon>Sclerotiniaceae</taxon>
        <taxon>Botrytis</taxon>
    </lineage>
</organism>
<sequence length="71" mass="8113">MSLNLSTGKTNLQRCSYLDEASKPLTPTLAKLRDRWRVFDHPVPLPLPLNMCPPHTCKRGDFAKRNVKHLS</sequence>
<accession>G2YZ08</accession>
<name>G2YZ08_BOTF4</name>
<dbReference type="AlphaFoldDB" id="G2YZ08"/>
<evidence type="ECO:0000313" key="2">
    <source>
        <dbReference type="Proteomes" id="UP000008177"/>
    </source>
</evidence>
<proteinExistence type="predicted"/>
<dbReference type="EMBL" id="FQ790362">
    <property type="protein sequence ID" value="CCD56856.1"/>
    <property type="molecule type" value="Genomic_DNA"/>
</dbReference>
<protein>
    <submittedName>
        <fullName evidence="1">Uncharacterized protein</fullName>
    </submittedName>
</protein>
<dbReference type="InParanoid" id="G2YZ08"/>